<evidence type="ECO:0000313" key="2">
    <source>
        <dbReference type="Proteomes" id="UP001222325"/>
    </source>
</evidence>
<gene>
    <name evidence="1" type="ORF">B0H15DRAFT_807195</name>
</gene>
<evidence type="ECO:0000313" key="1">
    <source>
        <dbReference type="EMBL" id="KAJ7070256.1"/>
    </source>
</evidence>
<organism evidence="1 2">
    <name type="scientific">Mycena belliarum</name>
    <dbReference type="NCBI Taxonomy" id="1033014"/>
    <lineage>
        <taxon>Eukaryota</taxon>
        <taxon>Fungi</taxon>
        <taxon>Dikarya</taxon>
        <taxon>Basidiomycota</taxon>
        <taxon>Agaricomycotina</taxon>
        <taxon>Agaricomycetes</taxon>
        <taxon>Agaricomycetidae</taxon>
        <taxon>Agaricales</taxon>
        <taxon>Marasmiineae</taxon>
        <taxon>Mycenaceae</taxon>
        <taxon>Mycena</taxon>
    </lineage>
</organism>
<dbReference type="AlphaFoldDB" id="A0AAD6TP92"/>
<name>A0AAD6TP92_9AGAR</name>
<sequence length="223" mass="23986">MSTATAARDTVLATPELLALLLAQLPLRALLLRAPLVCEMWLATTLSPALQRAPFLAPALFPPFFAPSPPPSRYTWPTAHVLMAMPAASVPVAFARADASWRRMLVAQPPVRVVQRAHARGGDFSRSAEVRFRGGGQGDGGELRMGALYDLAAGRVRRAGSAFCVAWHEGVRREVDLTLETADAMQFVDGRAGPLSEEFCGHGEGPRGRGLSSGEWVCMLKEP</sequence>
<accession>A0AAD6TP92</accession>
<reference evidence="1" key="1">
    <citation type="submission" date="2023-03" db="EMBL/GenBank/DDBJ databases">
        <title>Massive genome expansion in bonnet fungi (Mycena s.s.) driven by repeated elements and novel gene families across ecological guilds.</title>
        <authorList>
            <consortium name="Lawrence Berkeley National Laboratory"/>
            <person name="Harder C.B."/>
            <person name="Miyauchi S."/>
            <person name="Viragh M."/>
            <person name="Kuo A."/>
            <person name="Thoen E."/>
            <person name="Andreopoulos B."/>
            <person name="Lu D."/>
            <person name="Skrede I."/>
            <person name="Drula E."/>
            <person name="Henrissat B."/>
            <person name="Morin E."/>
            <person name="Kohler A."/>
            <person name="Barry K."/>
            <person name="LaButti K."/>
            <person name="Morin E."/>
            <person name="Salamov A."/>
            <person name="Lipzen A."/>
            <person name="Mereny Z."/>
            <person name="Hegedus B."/>
            <person name="Baldrian P."/>
            <person name="Stursova M."/>
            <person name="Weitz H."/>
            <person name="Taylor A."/>
            <person name="Grigoriev I.V."/>
            <person name="Nagy L.G."/>
            <person name="Martin F."/>
            <person name="Kauserud H."/>
        </authorList>
    </citation>
    <scope>NUCLEOTIDE SEQUENCE</scope>
    <source>
        <strain evidence="1">CBHHK173m</strain>
    </source>
</reference>
<dbReference type="Proteomes" id="UP001222325">
    <property type="component" value="Unassembled WGS sequence"/>
</dbReference>
<comment type="caution">
    <text evidence="1">The sequence shown here is derived from an EMBL/GenBank/DDBJ whole genome shotgun (WGS) entry which is preliminary data.</text>
</comment>
<proteinExistence type="predicted"/>
<keyword evidence="2" id="KW-1185">Reference proteome</keyword>
<protein>
    <submittedName>
        <fullName evidence="1">Uncharacterized protein</fullName>
    </submittedName>
</protein>
<dbReference type="EMBL" id="JARJCN010000134">
    <property type="protein sequence ID" value="KAJ7070256.1"/>
    <property type="molecule type" value="Genomic_DNA"/>
</dbReference>